<evidence type="ECO:0000256" key="1">
    <source>
        <dbReference type="ARBA" id="ARBA00023319"/>
    </source>
</evidence>
<dbReference type="EMBL" id="OW240912">
    <property type="protein sequence ID" value="CAH2219151.1"/>
    <property type="molecule type" value="Genomic_DNA"/>
</dbReference>
<dbReference type="InterPro" id="IPR003006">
    <property type="entry name" value="Ig/MHC_CS"/>
</dbReference>
<dbReference type="CDD" id="cd00098">
    <property type="entry name" value="IgC1"/>
    <property type="match status" value="1"/>
</dbReference>
<dbReference type="InterPro" id="IPR007110">
    <property type="entry name" value="Ig-like_dom"/>
</dbReference>
<dbReference type="InterPro" id="IPR013783">
    <property type="entry name" value="Ig-like_fold"/>
</dbReference>
<keyword evidence="2" id="KW-0472">Membrane</keyword>
<keyword evidence="2" id="KW-0812">Transmembrane</keyword>
<dbReference type="SMART" id="SM00407">
    <property type="entry name" value="IGc1"/>
    <property type="match status" value="2"/>
</dbReference>
<feature type="transmembrane region" description="Helical" evidence="2">
    <location>
        <begin position="151"/>
        <end position="175"/>
    </location>
</feature>
<dbReference type="FunFam" id="2.60.40.10:FF:001774">
    <property type="entry name" value="Uncharacterized LOC100216153"/>
    <property type="match status" value="1"/>
</dbReference>
<dbReference type="PANTHER" id="PTHR23411">
    <property type="entry name" value="TAPASIN"/>
    <property type="match status" value="1"/>
</dbReference>
<name>A0AAD1VL50_PELCU</name>
<dbReference type="PROSITE" id="PS00290">
    <property type="entry name" value="IG_MHC"/>
    <property type="match status" value="1"/>
</dbReference>
<dbReference type="PROSITE" id="PS50835">
    <property type="entry name" value="IG_LIKE"/>
    <property type="match status" value="2"/>
</dbReference>
<proteinExistence type="predicted"/>
<feature type="domain" description="Ig-like" evidence="3">
    <location>
        <begin position="49"/>
        <end position="131"/>
    </location>
</feature>
<dbReference type="Proteomes" id="UP001295444">
    <property type="component" value="Chromosome 01"/>
</dbReference>
<keyword evidence="5" id="KW-1185">Reference proteome</keyword>
<protein>
    <submittedName>
        <fullName evidence="4">Signal-regulatory beta-1-like isoform X3</fullName>
    </submittedName>
</protein>
<gene>
    <name evidence="4" type="ORF">PECUL_23A050958</name>
</gene>
<dbReference type="AlphaFoldDB" id="A0AAD1VL50"/>
<accession>A0AAD1VL50</accession>
<evidence type="ECO:0000313" key="4">
    <source>
        <dbReference type="EMBL" id="CAH2219151.1"/>
    </source>
</evidence>
<reference evidence="4" key="1">
    <citation type="submission" date="2022-03" db="EMBL/GenBank/DDBJ databases">
        <authorList>
            <person name="Alioto T."/>
            <person name="Alioto T."/>
            <person name="Gomez Garrido J."/>
        </authorList>
    </citation>
    <scope>NUCLEOTIDE SEQUENCE</scope>
</reference>
<evidence type="ECO:0000313" key="5">
    <source>
        <dbReference type="Proteomes" id="UP001295444"/>
    </source>
</evidence>
<dbReference type="InterPro" id="IPR050380">
    <property type="entry name" value="Immune_Resp_Modulators"/>
</dbReference>
<dbReference type="InterPro" id="IPR036179">
    <property type="entry name" value="Ig-like_dom_sf"/>
</dbReference>
<sequence>MHLQTAKEGIFTLFLHNVTIADQGGYTCDVFYGKDNGKAKIDLCIEASPTIKISNISLKWNMLNQVYCWVTGFYPEEMNMTWFKNGIPLLNAHVDKKRNADGTYSVISSVNVTPNANDEYVIIECQVEHSSLHSDYIKAYIVGRLGLMKTFFITSLVFSLICALLMIVTISVFIYRRIAKPQVLDENLIEQGLGDLSSKKASVTAKPQVLDENLIEQGLGNLSSKKASVTELTRCPKMGDIIIPSLVNGTEATLQCKISGYFPDKLEVKWLKVDPLMNKQVFVSPGEKYKIPVMEVTREEDQTYTCTANLIVSVSIAEDEYSEYICQVEHPSLDRPLEKRTGKLCVTGIPTIKVTHETVHRKTWLRTEVKGVFPPTCTAVTWSRDKGKKIVHYPESIISNQWTMNKDGTFKLISKCQDKSRRKKAQKCFHVSVKVKPQDPPVKMSILLDKGILH</sequence>
<evidence type="ECO:0000259" key="3">
    <source>
        <dbReference type="PROSITE" id="PS50835"/>
    </source>
</evidence>
<dbReference type="InterPro" id="IPR003597">
    <property type="entry name" value="Ig_C1-set"/>
</dbReference>
<feature type="domain" description="Ig-like" evidence="3">
    <location>
        <begin position="236"/>
        <end position="338"/>
    </location>
</feature>
<keyword evidence="2" id="KW-1133">Transmembrane helix</keyword>
<evidence type="ECO:0000256" key="2">
    <source>
        <dbReference type="SAM" id="Phobius"/>
    </source>
</evidence>
<keyword evidence="1" id="KW-0393">Immunoglobulin domain</keyword>
<dbReference type="Pfam" id="PF07654">
    <property type="entry name" value="C1-set"/>
    <property type="match status" value="2"/>
</dbReference>
<dbReference type="SUPFAM" id="SSF48726">
    <property type="entry name" value="Immunoglobulin"/>
    <property type="match status" value="3"/>
</dbReference>
<organism evidence="4 5">
    <name type="scientific">Pelobates cultripes</name>
    <name type="common">Western spadefoot toad</name>
    <dbReference type="NCBI Taxonomy" id="61616"/>
    <lineage>
        <taxon>Eukaryota</taxon>
        <taxon>Metazoa</taxon>
        <taxon>Chordata</taxon>
        <taxon>Craniata</taxon>
        <taxon>Vertebrata</taxon>
        <taxon>Euteleostomi</taxon>
        <taxon>Amphibia</taxon>
        <taxon>Batrachia</taxon>
        <taxon>Anura</taxon>
        <taxon>Pelobatoidea</taxon>
        <taxon>Pelobatidae</taxon>
        <taxon>Pelobates</taxon>
    </lineage>
</organism>
<dbReference type="Gene3D" id="2.60.40.10">
    <property type="entry name" value="Immunoglobulins"/>
    <property type="match status" value="3"/>
</dbReference>